<dbReference type="InterPro" id="IPR007730">
    <property type="entry name" value="SPOR-like_dom"/>
</dbReference>
<dbReference type="InterPro" id="IPR036680">
    <property type="entry name" value="SPOR-like_sf"/>
</dbReference>
<reference evidence="4 5" key="1">
    <citation type="submission" date="2024-01" db="EMBL/GenBank/DDBJ databases">
        <title>The genome sequence of Erythrobacteraceae sp. strain 1XM1-14.</title>
        <authorList>
            <person name="Liu Y."/>
        </authorList>
    </citation>
    <scope>NUCLEOTIDE SEQUENCE [LARGE SCALE GENOMIC DNA]</scope>
    <source>
        <strain evidence="4 5">1XM1-14</strain>
    </source>
</reference>
<dbReference type="Proteomes" id="UP001343492">
    <property type="component" value="Unassembled WGS sequence"/>
</dbReference>
<keyword evidence="2" id="KW-1133">Transmembrane helix</keyword>
<keyword evidence="5" id="KW-1185">Reference proteome</keyword>
<gene>
    <name evidence="4" type="ORF">VRS74_06710</name>
</gene>
<proteinExistence type="predicted"/>
<evidence type="ECO:0000256" key="1">
    <source>
        <dbReference type="SAM" id="MobiDB-lite"/>
    </source>
</evidence>
<dbReference type="EMBL" id="JAZDQV010000005">
    <property type="protein sequence ID" value="MEE1877375.1"/>
    <property type="molecule type" value="Genomic_DNA"/>
</dbReference>
<dbReference type="Pfam" id="PF05036">
    <property type="entry name" value="SPOR"/>
    <property type="match status" value="1"/>
</dbReference>
<comment type="caution">
    <text evidence="4">The sequence shown here is derived from an EMBL/GenBank/DDBJ whole genome shotgun (WGS) entry which is preliminary data.</text>
</comment>
<feature type="region of interest" description="Disordered" evidence="1">
    <location>
        <begin position="133"/>
        <end position="156"/>
    </location>
</feature>
<name>A0ABU7GF31_9SPHN</name>
<evidence type="ECO:0000313" key="5">
    <source>
        <dbReference type="Proteomes" id="UP001343492"/>
    </source>
</evidence>
<dbReference type="Gene3D" id="3.30.70.1070">
    <property type="entry name" value="Sporulation related repeat"/>
    <property type="match status" value="1"/>
</dbReference>
<dbReference type="PROSITE" id="PS51724">
    <property type="entry name" value="SPOR"/>
    <property type="match status" value="1"/>
</dbReference>
<feature type="transmembrane region" description="Helical" evidence="2">
    <location>
        <begin position="45"/>
        <end position="66"/>
    </location>
</feature>
<dbReference type="RefSeq" id="WP_354144573.1">
    <property type="nucleotide sequence ID" value="NZ_JAZDQV010000005.1"/>
</dbReference>
<organism evidence="4 5">
    <name type="scientific">Altererythrobacter litoralis</name>
    <dbReference type="NCBI Taxonomy" id="3113904"/>
    <lineage>
        <taxon>Bacteria</taxon>
        <taxon>Pseudomonadati</taxon>
        <taxon>Pseudomonadota</taxon>
        <taxon>Alphaproteobacteria</taxon>
        <taxon>Sphingomonadales</taxon>
        <taxon>Erythrobacteraceae</taxon>
        <taxon>Altererythrobacter</taxon>
    </lineage>
</organism>
<keyword evidence="2" id="KW-0472">Membrane</keyword>
<feature type="domain" description="SPOR" evidence="3">
    <location>
        <begin position="154"/>
        <end position="235"/>
    </location>
</feature>
<keyword evidence="2" id="KW-0812">Transmembrane</keyword>
<evidence type="ECO:0000256" key="2">
    <source>
        <dbReference type="SAM" id="Phobius"/>
    </source>
</evidence>
<evidence type="ECO:0000313" key="4">
    <source>
        <dbReference type="EMBL" id="MEE1877375.1"/>
    </source>
</evidence>
<feature type="compositionally biased region" description="Low complexity" evidence="1">
    <location>
        <begin position="133"/>
        <end position="143"/>
    </location>
</feature>
<protein>
    <submittedName>
        <fullName evidence="4">SPOR domain-containing protein</fullName>
    </submittedName>
</protein>
<sequence>MVSPGEGYRDSSGNAELALSGDDSLPWLESDEYDPDEGAVDTARIVGFAAILLIILAAAIGGVWWYSNNASGEQILADGSTIKAPAGPYKERPEDAGGKEFAGTGNVAPAVGEGIMREGQLAERPMPQPVPVTTPTAGAAPRPSIATRSSEETPVEQAGVGVQVGAYGTRAAAEAGWATLLRQTDVLSGVSHRVVKGQADIGTVYRLQAVASDAATARALCEALKADGLACQVKR</sequence>
<evidence type="ECO:0000259" key="3">
    <source>
        <dbReference type="PROSITE" id="PS51724"/>
    </source>
</evidence>
<accession>A0ABU7GF31</accession>
<feature type="region of interest" description="Disordered" evidence="1">
    <location>
        <begin position="1"/>
        <end position="34"/>
    </location>
</feature>